<dbReference type="Proteomes" id="UP000245119">
    <property type="component" value="Linkage Group LG2"/>
</dbReference>
<evidence type="ECO:0000259" key="6">
    <source>
        <dbReference type="PROSITE" id="PS50262"/>
    </source>
</evidence>
<protein>
    <recommendedName>
        <fullName evidence="6">G-protein coupled receptors family 1 profile domain-containing protein</fullName>
    </recommendedName>
</protein>
<evidence type="ECO:0000256" key="4">
    <source>
        <dbReference type="ARBA" id="ARBA00023136"/>
    </source>
</evidence>
<feature type="transmembrane region" description="Helical" evidence="5">
    <location>
        <begin position="139"/>
        <end position="161"/>
    </location>
</feature>
<feature type="domain" description="G-protein coupled receptors family 1 profile" evidence="6">
    <location>
        <begin position="48"/>
        <end position="293"/>
    </location>
</feature>
<keyword evidence="8" id="KW-1185">Reference proteome</keyword>
<dbReference type="InterPro" id="IPR017452">
    <property type="entry name" value="GPCR_Rhodpsn_7TM"/>
</dbReference>
<sequence>MNFTGFTESASVRSATASGHGSMKTDPPEIYFIEKAGIVPTALVGLLGNLLALVVWMAETRYNATTFLLKCLCVWDNVFLLTFVIAILSSNVAYPYAVIFVLGVSQMLSVHITLSATVTRLLAVTRPLHVRDILTPRRVYVIHAGVFVWCTALESINTVALVKTQLPLRLRWKIFVSRQTLGFILPIVALLIINVCLLIFLRKLRAVSRASLQRRPSSAAVSADRRLNIAVFCISVCTFIAYPVGILFQVLADGIYGGMIYFPLYCNRRCTLIVDSVFYLMQTLNSSVNIIFYLVFSTQFRNLLLRRVERVRGLRRSLSTSSSFTSSKKTGVSSV</sequence>
<dbReference type="EMBL" id="PZQS01000002">
    <property type="protein sequence ID" value="PVD35447.1"/>
    <property type="molecule type" value="Genomic_DNA"/>
</dbReference>
<name>A0A2T7PPZ6_POMCA</name>
<evidence type="ECO:0000256" key="2">
    <source>
        <dbReference type="ARBA" id="ARBA00022692"/>
    </source>
</evidence>
<accession>A0A2T7PPZ6</accession>
<feature type="transmembrane region" description="Helical" evidence="5">
    <location>
        <begin position="36"/>
        <end position="55"/>
    </location>
</feature>
<feature type="transmembrane region" description="Helical" evidence="5">
    <location>
        <begin position="181"/>
        <end position="201"/>
    </location>
</feature>
<gene>
    <name evidence="7" type="ORF">C0Q70_02409</name>
</gene>
<reference evidence="7 8" key="1">
    <citation type="submission" date="2018-04" db="EMBL/GenBank/DDBJ databases">
        <title>The genome of golden apple snail Pomacea canaliculata provides insight into stress tolerance and invasive adaptation.</title>
        <authorList>
            <person name="Liu C."/>
            <person name="Liu B."/>
            <person name="Ren Y."/>
            <person name="Zhang Y."/>
            <person name="Wang H."/>
            <person name="Li S."/>
            <person name="Jiang F."/>
            <person name="Yin L."/>
            <person name="Zhang G."/>
            <person name="Qian W."/>
            <person name="Fan W."/>
        </authorList>
    </citation>
    <scope>NUCLEOTIDE SEQUENCE [LARGE SCALE GENOMIC DNA]</scope>
    <source>
        <strain evidence="7">SZHN2017</strain>
        <tissue evidence="7">Muscle</tissue>
    </source>
</reference>
<proteinExistence type="predicted"/>
<evidence type="ECO:0000313" key="7">
    <source>
        <dbReference type="EMBL" id="PVD35447.1"/>
    </source>
</evidence>
<evidence type="ECO:0000256" key="5">
    <source>
        <dbReference type="SAM" id="Phobius"/>
    </source>
</evidence>
<dbReference type="OrthoDB" id="10011262at2759"/>
<evidence type="ECO:0000256" key="3">
    <source>
        <dbReference type="ARBA" id="ARBA00022989"/>
    </source>
</evidence>
<dbReference type="Gene3D" id="1.20.1070.10">
    <property type="entry name" value="Rhodopsin 7-helix transmembrane proteins"/>
    <property type="match status" value="1"/>
</dbReference>
<comment type="subcellular location">
    <subcellularLocation>
        <location evidence="1">Membrane</location>
    </subcellularLocation>
</comment>
<dbReference type="PROSITE" id="PS50262">
    <property type="entry name" value="G_PROTEIN_RECEP_F1_2"/>
    <property type="match status" value="1"/>
</dbReference>
<comment type="caution">
    <text evidence="7">The sequence shown here is derived from an EMBL/GenBank/DDBJ whole genome shotgun (WGS) entry which is preliminary data.</text>
</comment>
<dbReference type="GO" id="GO:0016020">
    <property type="term" value="C:membrane"/>
    <property type="evidence" value="ECO:0007669"/>
    <property type="project" value="UniProtKB-SubCell"/>
</dbReference>
<dbReference type="InterPro" id="IPR052954">
    <property type="entry name" value="GPCR-Ligand_Int"/>
</dbReference>
<dbReference type="AlphaFoldDB" id="A0A2T7PPZ6"/>
<feature type="transmembrane region" description="Helical" evidence="5">
    <location>
        <begin position="67"/>
        <end position="88"/>
    </location>
</feature>
<dbReference type="PANTHER" id="PTHR46641:SF18">
    <property type="entry name" value="G-PROTEIN COUPLED RECEPTORS FAMILY 1 PROFILE DOMAIN-CONTAINING PROTEIN"/>
    <property type="match status" value="1"/>
</dbReference>
<evidence type="ECO:0000256" key="1">
    <source>
        <dbReference type="ARBA" id="ARBA00004370"/>
    </source>
</evidence>
<dbReference type="PANTHER" id="PTHR46641">
    <property type="entry name" value="FMRFAMIDE RECEPTOR-RELATED"/>
    <property type="match status" value="1"/>
</dbReference>
<feature type="transmembrane region" description="Helical" evidence="5">
    <location>
        <begin position="94"/>
        <end position="118"/>
    </location>
</feature>
<keyword evidence="2 5" id="KW-0812">Transmembrane</keyword>
<dbReference type="SUPFAM" id="SSF81321">
    <property type="entry name" value="Family A G protein-coupled receptor-like"/>
    <property type="match status" value="1"/>
</dbReference>
<keyword evidence="4 5" id="KW-0472">Membrane</keyword>
<evidence type="ECO:0000313" key="8">
    <source>
        <dbReference type="Proteomes" id="UP000245119"/>
    </source>
</evidence>
<feature type="transmembrane region" description="Helical" evidence="5">
    <location>
        <begin position="227"/>
        <end position="252"/>
    </location>
</feature>
<keyword evidence="3 5" id="KW-1133">Transmembrane helix</keyword>
<feature type="transmembrane region" description="Helical" evidence="5">
    <location>
        <begin position="272"/>
        <end position="296"/>
    </location>
</feature>
<organism evidence="7 8">
    <name type="scientific">Pomacea canaliculata</name>
    <name type="common">Golden apple snail</name>
    <dbReference type="NCBI Taxonomy" id="400727"/>
    <lineage>
        <taxon>Eukaryota</taxon>
        <taxon>Metazoa</taxon>
        <taxon>Spiralia</taxon>
        <taxon>Lophotrochozoa</taxon>
        <taxon>Mollusca</taxon>
        <taxon>Gastropoda</taxon>
        <taxon>Caenogastropoda</taxon>
        <taxon>Architaenioglossa</taxon>
        <taxon>Ampullarioidea</taxon>
        <taxon>Ampullariidae</taxon>
        <taxon>Pomacea</taxon>
    </lineage>
</organism>